<comment type="caution">
    <text evidence="2">The sequence shown here is derived from an EMBL/GenBank/DDBJ whole genome shotgun (WGS) entry which is preliminary data.</text>
</comment>
<dbReference type="AlphaFoldDB" id="A0A9J6GIX6"/>
<sequence length="74" mass="8594">MRGEVLKLPSRKTLKNYFGTTGGGTGFSKLVETRLLAETWNLEKPQQEVCSLIVDEMRIKKKLQYNKQRDCLLY</sequence>
<dbReference type="VEuPathDB" id="VectorBase:HLOH_040690"/>
<dbReference type="InterPro" id="IPR048365">
    <property type="entry name" value="TNP-like_RNaseH_N"/>
</dbReference>
<evidence type="ECO:0000313" key="2">
    <source>
        <dbReference type="EMBL" id="KAH9378430.1"/>
    </source>
</evidence>
<feature type="domain" description="Transposable element P transposase-like RNase H" evidence="1">
    <location>
        <begin position="25"/>
        <end position="71"/>
    </location>
</feature>
<accession>A0A9J6GIX6</accession>
<protein>
    <recommendedName>
        <fullName evidence="1">Transposable element P transposase-like RNase H domain-containing protein</fullName>
    </recommendedName>
</protein>
<dbReference type="EMBL" id="JABSTR010000008">
    <property type="protein sequence ID" value="KAH9378430.1"/>
    <property type="molecule type" value="Genomic_DNA"/>
</dbReference>
<gene>
    <name evidence="2" type="ORF">HPB48_013940</name>
</gene>
<dbReference type="Pfam" id="PF21787">
    <property type="entry name" value="TNP-like_RNaseH_N"/>
    <property type="match status" value="1"/>
</dbReference>
<evidence type="ECO:0000313" key="3">
    <source>
        <dbReference type="Proteomes" id="UP000821853"/>
    </source>
</evidence>
<reference evidence="2 3" key="1">
    <citation type="journal article" date="2020" name="Cell">
        <title>Large-Scale Comparative Analyses of Tick Genomes Elucidate Their Genetic Diversity and Vector Capacities.</title>
        <authorList>
            <consortium name="Tick Genome and Microbiome Consortium (TIGMIC)"/>
            <person name="Jia N."/>
            <person name="Wang J."/>
            <person name="Shi W."/>
            <person name="Du L."/>
            <person name="Sun Y."/>
            <person name="Zhan W."/>
            <person name="Jiang J.F."/>
            <person name="Wang Q."/>
            <person name="Zhang B."/>
            <person name="Ji P."/>
            <person name="Bell-Sakyi L."/>
            <person name="Cui X.M."/>
            <person name="Yuan T.T."/>
            <person name="Jiang B.G."/>
            <person name="Yang W.F."/>
            <person name="Lam T.T."/>
            <person name="Chang Q.C."/>
            <person name="Ding S.J."/>
            <person name="Wang X.J."/>
            <person name="Zhu J.G."/>
            <person name="Ruan X.D."/>
            <person name="Zhao L."/>
            <person name="Wei J.T."/>
            <person name="Ye R.Z."/>
            <person name="Que T.C."/>
            <person name="Du C.H."/>
            <person name="Zhou Y.H."/>
            <person name="Cheng J.X."/>
            <person name="Dai P.F."/>
            <person name="Guo W.B."/>
            <person name="Han X.H."/>
            <person name="Huang E.J."/>
            <person name="Li L.F."/>
            <person name="Wei W."/>
            <person name="Gao Y.C."/>
            <person name="Liu J.Z."/>
            <person name="Shao H.Z."/>
            <person name="Wang X."/>
            <person name="Wang C.C."/>
            <person name="Yang T.C."/>
            <person name="Huo Q.B."/>
            <person name="Li W."/>
            <person name="Chen H.Y."/>
            <person name="Chen S.E."/>
            <person name="Zhou L.G."/>
            <person name="Ni X.B."/>
            <person name="Tian J.H."/>
            <person name="Sheng Y."/>
            <person name="Liu T."/>
            <person name="Pan Y.S."/>
            <person name="Xia L.Y."/>
            <person name="Li J."/>
            <person name="Zhao F."/>
            <person name="Cao W.C."/>
        </authorList>
    </citation>
    <scope>NUCLEOTIDE SEQUENCE [LARGE SCALE GENOMIC DNA]</scope>
    <source>
        <strain evidence="2">HaeL-2018</strain>
    </source>
</reference>
<organism evidence="2 3">
    <name type="scientific">Haemaphysalis longicornis</name>
    <name type="common">Bush tick</name>
    <dbReference type="NCBI Taxonomy" id="44386"/>
    <lineage>
        <taxon>Eukaryota</taxon>
        <taxon>Metazoa</taxon>
        <taxon>Ecdysozoa</taxon>
        <taxon>Arthropoda</taxon>
        <taxon>Chelicerata</taxon>
        <taxon>Arachnida</taxon>
        <taxon>Acari</taxon>
        <taxon>Parasitiformes</taxon>
        <taxon>Ixodida</taxon>
        <taxon>Ixodoidea</taxon>
        <taxon>Ixodidae</taxon>
        <taxon>Haemaphysalinae</taxon>
        <taxon>Haemaphysalis</taxon>
    </lineage>
</organism>
<evidence type="ECO:0000259" key="1">
    <source>
        <dbReference type="Pfam" id="PF21787"/>
    </source>
</evidence>
<name>A0A9J6GIX6_HAELO</name>
<dbReference type="Proteomes" id="UP000821853">
    <property type="component" value="Unassembled WGS sequence"/>
</dbReference>
<keyword evidence="3" id="KW-1185">Reference proteome</keyword>
<proteinExistence type="predicted"/>